<accession>A0A6G0WXH3</accession>
<dbReference type="OrthoDB" id="111646at2759"/>
<proteinExistence type="predicted"/>
<dbReference type="Proteomes" id="UP000481153">
    <property type="component" value="Unassembled WGS sequence"/>
</dbReference>
<name>A0A6G0WXH3_9STRA</name>
<organism evidence="1 2">
    <name type="scientific">Aphanomyces euteiches</name>
    <dbReference type="NCBI Taxonomy" id="100861"/>
    <lineage>
        <taxon>Eukaryota</taxon>
        <taxon>Sar</taxon>
        <taxon>Stramenopiles</taxon>
        <taxon>Oomycota</taxon>
        <taxon>Saprolegniomycetes</taxon>
        <taxon>Saprolegniales</taxon>
        <taxon>Verrucalvaceae</taxon>
        <taxon>Aphanomyces</taxon>
    </lineage>
</organism>
<reference evidence="1 2" key="1">
    <citation type="submission" date="2019-07" db="EMBL/GenBank/DDBJ databases">
        <title>Genomics analysis of Aphanomyces spp. identifies a new class of oomycete effector associated with host adaptation.</title>
        <authorList>
            <person name="Gaulin E."/>
        </authorList>
    </citation>
    <scope>NUCLEOTIDE SEQUENCE [LARGE SCALE GENOMIC DNA]</scope>
    <source>
        <strain evidence="1 2">ATCC 201684</strain>
    </source>
</reference>
<dbReference type="VEuPathDB" id="FungiDB:AeMF1_000322"/>
<sequence length="207" mass="22735">MHHLMRLAGWRGGVAKSAVQVRCFSQFIGGGSSDSSSTVTTRTNETIVFQSNAKWPWYVGKGATAQVYTAAALCAQIAITMPETASQLEIVASVGPMASASAVLFFATKFWCEHFISSVAVCRTVGQRDEYLKVTVESIFAPKKFNVVPSDIRLVSKDDKGVLTLKIHRTTYWLDTSKAEKLESKSLDILLSGKPLLVRRDKNKKSK</sequence>
<dbReference type="AlphaFoldDB" id="A0A6G0WXH3"/>
<protein>
    <submittedName>
        <fullName evidence="1">Uncharacterized protein</fullName>
    </submittedName>
</protein>
<comment type="caution">
    <text evidence="1">The sequence shown here is derived from an EMBL/GenBank/DDBJ whole genome shotgun (WGS) entry which is preliminary data.</text>
</comment>
<keyword evidence="2" id="KW-1185">Reference proteome</keyword>
<evidence type="ECO:0000313" key="1">
    <source>
        <dbReference type="EMBL" id="KAF0732279.1"/>
    </source>
</evidence>
<evidence type="ECO:0000313" key="2">
    <source>
        <dbReference type="Proteomes" id="UP000481153"/>
    </source>
</evidence>
<dbReference type="EMBL" id="VJMJ01000135">
    <property type="protein sequence ID" value="KAF0732279.1"/>
    <property type="molecule type" value="Genomic_DNA"/>
</dbReference>
<gene>
    <name evidence="1" type="ORF">Ae201684_010570</name>
</gene>